<dbReference type="SMART" id="SM00980">
    <property type="entry name" value="THAP"/>
    <property type="match status" value="1"/>
</dbReference>
<evidence type="ECO:0000313" key="8">
    <source>
        <dbReference type="Proteomes" id="UP001152888"/>
    </source>
</evidence>
<keyword evidence="8" id="KW-1185">Reference proteome</keyword>
<dbReference type="GO" id="GO:0003677">
    <property type="term" value="F:DNA binding"/>
    <property type="evidence" value="ECO:0007669"/>
    <property type="project" value="UniProtKB-UniRule"/>
</dbReference>
<protein>
    <recommendedName>
        <fullName evidence="6">THAP-type domain-containing protein</fullName>
    </recommendedName>
</protein>
<evidence type="ECO:0000256" key="2">
    <source>
        <dbReference type="ARBA" id="ARBA00022771"/>
    </source>
</evidence>
<dbReference type="SUPFAM" id="SSF57716">
    <property type="entry name" value="Glucocorticoid receptor-like (DNA-binding domain)"/>
    <property type="match status" value="1"/>
</dbReference>
<comment type="caution">
    <text evidence="7">The sequence shown here is derived from an EMBL/GenBank/DDBJ whole genome shotgun (WGS) entry which is preliminary data.</text>
</comment>
<evidence type="ECO:0000256" key="4">
    <source>
        <dbReference type="ARBA" id="ARBA00023125"/>
    </source>
</evidence>
<organism evidence="7 8">
    <name type="scientific">Acanthoscelides obtectus</name>
    <name type="common">Bean weevil</name>
    <name type="synonym">Bruchus obtectus</name>
    <dbReference type="NCBI Taxonomy" id="200917"/>
    <lineage>
        <taxon>Eukaryota</taxon>
        <taxon>Metazoa</taxon>
        <taxon>Ecdysozoa</taxon>
        <taxon>Arthropoda</taxon>
        <taxon>Hexapoda</taxon>
        <taxon>Insecta</taxon>
        <taxon>Pterygota</taxon>
        <taxon>Neoptera</taxon>
        <taxon>Endopterygota</taxon>
        <taxon>Coleoptera</taxon>
        <taxon>Polyphaga</taxon>
        <taxon>Cucujiformia</taxon>
        <taxon>Chrysomeloidea</taxon>
        <taxon>Chrysomelidae</taxon>
        <taxon>Bruchinae</taxon>
        <taxon>Bruchini</taxon>
        <taxon>Acanthoscelides</taxon>
    </lineage>
</organism>
<keyword evidence="2 5" id="KW-0863">Zinc-finger</keyword>
<dbReference type="InterPro" id="IPR006612">
    <property type="entry name" value="THAP_Znf"/>
</dbReference>
<dbReference type="PROSITE" id="PS50950">
    <property type="entry name" value="ZF_THAP"/>
    <property type="match status" value="1"/>
</dbReference>
<gene>
    <name evidence="7" type="ORF">ACAOBT_LOCUS16271</name>
</gene>
<evidence type="ECO:0000256" key="1">
    <source>
        <dbReference type="ARBA" id="ARBA00022723"/>
    </source>
</evidence>
<feature type="domain" description="THAP-type" evidence="6">
    <location>
        <begin position="1"/>
        <end position="84"/>
    </location>
</feature>
<evidence type="ECO:0000256" key="3">
    <source>
        <dbReference type="ARBA" id="ARBA00022833"/>
    </source>
</evidence>
<keyword evidence="4 5" id="KW-0238">DNA-binding</keyword>
<evidence type="ECO:0000256" key="5">
    <source>
        <dbReference type="PROSITE-ProRule" id="PRU00309"/>
    </source>
</evidence>
<accession>A0A9P0PHW3</accession>
<name>A0A9P0PHW3_ACAOB</name>
<dbReference type="OrthoDB" id="6669465at2759"/>
<dbReference type="Proteomes" id="UP001152888">
    <property type="component" value="Unassembled WGS sequence"/>
</dbReference>
<sequence>MPYNHMICSVLGCKKDPEASLFRPPGPRKSWDLYCAWIKATGNPKFLNLSTVRPEKISICEKHFKDEEVSLMKSRRKTCVPTLRLPDI</sequence>
<reference evidence="7" key="1">
    <citation type="submission" date="2022-03" db="EMBL/GenBank/DDBJ databases">
        <authorList>
            <person name="Sayadi A."/>
        </authorList>
    </citation>
    <scope>NUCLEOTIDE SEQUENCE</scope>
</reference>
<evidence type="ECO:0000259" key="6">
    <source>
        <dbReference type="PROSITE" id="PS50950"/>
    </source>
</evidence>
<dbReference type="GO" id="GO:0008270">
    <property type="term" value="F:zinc ion binding"/>
    <property type="evidence" value="ECO:0007669"/>
    <property type="project" value="UniProtKB-KW"/>
</dbReference>
<dbReference type="AlphaFoldDB" id="A0A9P0PHW3"/>
<dbReference type="EMBL" id="CAKOFQ010006961">
    <property type="protein sequence ID" value="CAH1984720.1"/>
    <property type="molecule type" value="Genomic_DNA"/>
</dbReference>
<dbReference type="Pfam" id="PF05485">
    <property type="entry name" value="THAP"/>
    <property type="match status" value="1"/>
</dbReference>
<keyword evidence="1" id="KW-0479">Metal-binding</keyword>
<proteinExistence type="predicted"/>
<keyword evidence="3" id="KW-0862">Zinc</keyword>
<evidence type="ECO:0000313" key="7">
    <source>
        <dbReference type="EMBL" id="CAH1984720.1"/>
    </source>
</evidence>